<comment type="caution">
    <text evidence="1">The sequence shown here is derived from an EMBL/GenBank/DDBJ whole genome shotgun (WGS) entry which is preliminary data.</text>
</comment>
<proteinExistence type="predicted"/>
<dbReference type="Proteomes" id="UP001382904">
    <property type="component" value="Unassembled WGS sequence"/>
</dbReference>
<dbReference type="EMBL" id="JBBKAM010000002">
    <property type="protein sequence ID" value="MEJ8644481.1"/>
    <property type="molecule type" value="Genomic_DNA"/>
</dbReference>
<name>A0ABU8UAC5_9ACTN</name>
<sequence>MIEPGNSTTSTGTTQKAVRTTVPLTVGVEEEFLLVDARTFRVSPPPRWSSRRPAVCRASCTPRAPATRWRYPPR</sequence>
<protein>
    <submittedName>
        <fullName evidence="1">Uncharacterized protein</fullName>
    </submittedName>
</protein>
<accession>A0ABU8UAC5</accession>
<reference evidence="1 2" key="1">
    <citation type="submission" date="2024-03" db="EMBL/GenBank/DDBJ databases">
        <title>Novel Streptomyces species of biotechnological and ecological value are a feature of Machair soil.</title>
        <authorList>
            <person name="Prole J.R."/>
            <person name="Goodfellow M."/>
            <person name="Allenby N."/>
            <person name="Ward A.C."/>
        </authorList>
    </citation>
    <scope>NUCLEOTIDE SEQUENCE [LARGE SCALE GENOMIC DNA]</scope>
    <source>
        <strain evidence="1 2">MS1.HAVA.3</strain>
    </source>
</reference>
<gene>
    <name evidence="1" type="ORF">WKI68_30560</name>
</gene>
<keyword evidence="2" id="KW-1185">Reference proteome</keyword>
<evidence type="ECO:0000313" key="2">
    <source>
        <dbReference type="Proteomes" id="UP001382904"/>
    </source>
</evidence>
<organism evidence="1 2">
    <name type="scientific">Streptomyces caledonius</name>
    <dbReference type="NCBI Taxonomy" id="3134107"/>
    <lineage>
        <taxon>Bacteria</taxon>
        <taxon>Bacillati</taxon>
        <taxon>Actinomycetota</taxon>
        <taxon>Actinomycetes</taxon>
        <taxon>Kitasatosporales</taxon>
        <taxon>Streptomycetaceae</taxon>
        <taxon>Streptomyces</taxon>
    </lineage>
</organism>
<evidence type="ECO:0000313" key="1">
    <source>
        <dbReference type="EMBL" id="MEJ8644481.1"/>
    </source>
</evidence>